<dbReference type="PATRIC" id="fig|1003195.29.peg.5093"/>
<evidence type="ECO:0000313" key="3">
    <source>
        <dbReference type="Proteomes" id="UP000007842"/>
    </source>
</evidence>
<protein>
    <submittedName>
        <fullName evidence="2">Uncharacterized protein</fullName>
    </submittedName>
</protein>
<dbReference type="AlphaFoldDB" id="G8WVF4"/>
<proteinExistence type="predicted"/>
<dbReference type="KEGG" id="scy:SCATT_51070"/>
<feature type="compositionally biased region" description="Basic and acidic residues" evidence="1">
    <location>
        <begin position="8"/>
        <end position="20"/>
    </location>
</feature>
<dbReference type="STRING" id="1003195.SCATT_51070"/>
<dbReference type="SUPFAM" id="SSF46689">
    <property type="entry name" value="Homeodomain-like"/>
    <property type="match status" value="1"/>
</dbReference>
<dbReference type="HOGENOM" id="CLU_1805054_0_0_11"/>
<gene>
    <name evidence="2" type="ordered locus">SCATT_51070</name>
</gene>
<sequence>MGPVASGVRREDRRDGDRRATAGVAGRVRPAEPTKAAVSAEPPRDAAEARLAVREAARWLAEEAPALTAAGAEAREAGLAARVAGLRKAVVAAYRAGVPVTDLAVDAGVSPATVERWLARGERRGPYGGSRLDMGESDTYPGH</sequence>
<reference evidence="3" key="1">
    <citation type="submission" date="2011-12" db="EMBL/GenBank/DDBJ databases">
        <title>Complete genome sequence of Streptomyces cattleya strain DSM 46488.</title>
        <authorList>
            <person name="Ou H.-Y."/>
            <person name="Li P."/>
            <person name="Zhao C."/>
            <person name="O'Hagan D."/>
            <person name="Deng Z."/>
        </authorList>
    </citation>
    <scope>NUCLEOTIDE SEQUENCE [LARGE SCALE GENOMIC DNA]</scope>
    <source>
        <strain evidence="3">ATCC 35852 / DSM 46488 / JCM 4925 / NBRC 14057 / NRRL 8057</strain>
    </source>
</reference>
<feature type="region of interest" description="Disordered" evidence="1">
    <location>
        <begin position="121"/>
        <end position="143"/>
    </location>
</feature>
<organism evidence="2 3">
    <name type="scientific">Streptantibioticus cattleyicolor (strain ATCC 35852 / DSM 46488 / JCM 4925 / NBRC 14057 / NRRL 8057)</name>
    <name type="common">Streptomyces cattleya</name>
    <dbReference type="NCBI Taxonomy" id="1003195"/>
    <lineage>
        <taxon>Bacteria</taxon>
        <taxon>Bacillati</taxon>
        <taxon>Actinomycetota</taxon>
        <taxon>Actinomycetes</taxon>
        <taxon>Kitasatosporales</taxon>
        <taxon>Streptomycetaceae</taxon>
        <taxon>Streptantibioticus</taxon>
    </lineage>
</organism>
<dbReference type="Proteomes" id="UP000007842">
    <property type="component" value="Chromosome"/>
</dbReference>
<name>G8WVF4_STREN</name>
<dbReference type="EMBL" id="CP003219">
    <property type="protein sequence ID" value="AEW97478.1"/>
    <property type="molecule type" value="Genomic_DNA"/>
</dbReference>
<accession>G8WVF4</accession>
<dbReference type="InterPro" id="IPR009057">
    <property type="entry name" value="Homeodomain-like_sf"/>
</dbReference>
<keyword evidence="3" id="KW-1185">Reference proteome</keyword>
<feature type="region of interest" description="Disordered" evidence="1">
    <location>
        <begin position="1"/>
        <end position="45"/>
    </location>
</feature>
<evidence type="ECO:0000256" key="1">
    <source>
        <dbReference type="SAM" id="MobiDB-lite"/>
    </source>
</evidence>
<evidence type="ECO:0000313" key="2">
    <source>
        <dbReference type="EMBL" id="AEW97478.1"/>
    </source>
</evidence>